<evidence type="ECO:0000256" key="3">
    <source>
        <dbReference type="ARBA" id="ARBA00011245"/>
    </source>
</evidence>
<dbReference type="Proteomes" id="UP001060919">
    <property type="component" value="Chromosome"/>
</dbReference>
<dbReference type="InterPro" id="IPR042119">
    <property type="entry name" value="QueA_dom2"/>
</dbReference>
<dbReference type="FunFam" id="2.40.10.240:FF:000002">
    <property type="entry name" value="S-adenosylmethionine:tRNA ribosyltransferase-isomerase"/>
    <property type="match status" value="1"/>
</dbReference>
<keyword evidence="4 13" id="KW-0963">Cytoplasm</keyword>
<dbReference type="EC" id="2.4.99.17" evidence="10 13"/>
<evidence type="ECO:0000313" key="15">
    <source>
        <dbReference type="Proteomes" id="UP001060919"/>
    </source>
</evidence>
<evidence type="ECO:0000256" key="10">
    <source>
        <dbReference type="ARBA" id="ARBA00066503"/>
    </source>
</evidence>
<dbReference type="NCBIfam" id="NF001140">
    <property type="entry name" value="PRK00147.1"/>
    <property type="match status" value="1"/>
</dbReference>
<keyword evidence="15" id="KW-1185">Reference proteome</keyword>
<dbReference type="PANTHER" id="PTHR30307:SF0">
    <property type="entry name" value="S-ADENOSYLMETHIONINE:TRNA RIBOSYLTRANSFERASE-ISOMERASE"/>
    <property type="match status" value="1"/>
</dbReference>
<evidence type="ECO:0000256" key="8">
    <source>
        <dbReference type="ARBA" id="ARBA00052751"/>
    </source>
</evidence>
<dbReference type="GO" id="GO:0051075">
    <property type="term" value="F:S-adenosylmethionine:tRNA ribosyltransferase-isomerase activity"/>
    <property type="evidence" value="ECO:0007669"/>
    <property type="project" value="UniProtKB-EC"/>
</dbReference>
<dbReference type="FunFam" id="3.40.1780.10:FF:000001">
    <property type="entry name" value="S-adenosylmethionine:tRNA ribosyltransferase-isomerase"/>
    <property type="match status" value="1"/>
</dbReference>
<proteinExistence type="inferred from homology"/>
<comment type="function">
    <text evidence="13">Transfers and isomerizes the ribose moiety from AdoMet to the 7-aminomethyl group of 7-deazaguanine (preQ1-tRNA) to give epoxyqueuosine (oQ-tRNA).</text>
</comment>
<evidence type="ECO:0000256" key="1">
    <source>
        <dbReference type="ARBA" id="ARBA00004496"/>
    </source>
</evidence>
<evidence type="ECO:0000256" key="13">
    <source>
        <dbReference type="HAMAP-Rule" id="MF_00113"/>
    </source>
</evidence>
<gene>
    <name evidence="13" type="primary">queA</name>
    <name evidence="14" type="ORF">AsAng_0021230</name>
</gene>
<comment type="similarity">
    <text evidence="9 13">Belongs to the QueA family.</text>
</comment>
<evidence type="ECO:0000256" key="12">
    <source>
        <dbReference type="ARBA" id="ARBA00076160"/>
    </source>
</evidence>
<keyword evidence="7 13" id="KW-0671">Queuosine biosynthesis</keyword>
<dbReference type="PANTHER" id="PTHR30307">
    <property type="entry name" value="S-ADENOSYLMETHIONINE:TRNA RIBOSYLTRANSFERASE-ISOMERASE"/>
    <property type="match status" value="1"/>
</dbReference>
<comment type="subunit">
    <text evidence="3 13">Monomer.</text>
</comment>
<evidence type="ECO:0000256" key="5">
    <source>
        <dbReference type="ARBA" id="ARBA00022679"/>
    </source>
</evidence>
<reference evidence="14" key="1">
    <citation type="submission" date="2022-09" db="EMBL/GenBank/DDBJ databases">
        <title>Aureispira anguillicida sp. nov., isolated from Leptocephalus of Japanese eel Anguilla japonica.</title>
        <authorList>
            <person name="Yuasa K."/>
            <person name="Mekata T."/>
            <person name="Ikunari K."/>
        </authorList>
    </citation>
    <scope>NUCLEOTIDE SEQUENCE</scope>
    <source>
        <strain evidence="14">EL160426</strain>
    </source>
</reference>
<dbReference type="NCBIfam" id="TIGR00113">
    <property type="entry name" value="queA"/>
    <property type="match status" value="1"/>
</dbReference>
<organism evidence="14 15">
    <name type="scientific">Aureispira anguillae</name>
    <dbReference type="NCBI Taxonomy" id="2864201"/>
    <lineage>
        <taxon>Bacteria</taxon>
        <taxon>Pseudomonadati</taxon>
        <taxon>Bacteroidota</taxon>
        <taxon>Saprospiria</taxon>
        <taxon>Saprospirales</taxon>
        <taxon>Saprospiraceae</taxon>
        <taxon>Aureispira</taxon>
    </lineage>
</organism>
<dbReference type="GO" id="GO:0005737">
    <property type="term" value="C:cytoplasm"/>
    <property type="evidence" value="ECO:0007669"/>
    <property type="project" value="UniProtKB-SubCell"/>
</dbReference>
<name>A0A916DQV6_9BACT</name>
<evidence type="ECO:0000256" key="2">
    <source>
        <dbReference type="ARBA" id="ARBA00004691"/>
    </source>
</evidence>
<evidence type="ECO:0000256" key="7">
    <source>
        <dbReference type="ARBA" id="ARBA00022785"/>
    </source>
</evidence>
<evidence type="ECO:0000256" key="4">
    <source>
        <dbReference type="ARBA" id="ARBA00022490"/>
    </source>
</evidence>
<dbReference type="Gene3D" id="3.40.1780.10">
    <property type="entry name" value="QueA-like"/>
    <property type="match status" value="1"/>
</dbReference>
<keyword evidence="6 13" id="KW-0949">S-adenosyl-L-methionine</keyword>
<protein>
    <recommendedName>
        <fullName evidence="11 13">S-adenosylmethionine:tRNA ribosyltransferase-isomerase</fullName>
        <ecNumber evidence="10 13">2.4.99.17</ecNumber>
    </recommendedName>
    <alternativeName>
        <fullName evidence="12 13">Queuosine biosynthesis protein QueA</fullName>
    </alternativeName>
</protein>
<keyword evidence="5 13" id="KW-0808">Transferase</keyword>
<sequence length="372" mass="42362">MRVNKHGILTLELNRIYYSNMKLSQFNFNLPSKLIAEYPAERRDESRLMVVNRAEGTISHHIFRDILDFFDDGDCFILNNTKVFPARLYGQKEKTGARIEVFLLRELNAEMKLWDVLVDPARKIRVGNKLYFNDENGAEILVAEVVDNTTSRGRTIRFLYDGSDAEFKAHLDKLGHTPLPKYINRPAEDLDKERYQTIYASEVGAVAAPTAGLHMSPEVMKRLEIKGINFATLTLHVGLGTFRSIEVEDLSKHKMDAEYFKIDQPTCDLVNQTIQGGRKRCAVGTTSMRSIESAVSANELLKPAEGWTNKFIFPPYNFSIANSMITNFHLPKSSLAIMVCAFGGYDLIMEAYHEAIKEEYRFFSYGDAMLII</sequence>
<dbReference type="InterPro" id="IPR003699">
    <property type="entry name" value="QueA"/>
</dbReference>
<dbReference type="Gene3D" id="2.40.10.240">
    <property type="entry name" value="QueA-like"/>
    <property type="match status" value="1"/>
</dbReference>
<evidence type="ECO:0000256" key="9">
    <source>
        <dbReference type="ARBA" id="ARBA00061210"/>
    </source>
</evidence>
<evidence type="ECO:0000256" key="6">
    <source>
        <dbReference type="ARBA" id="ARBA00022691"/>
    </source>
</evidence>
<dbReference type="KEGG" id="aup:AsAng_0021230"/>
<dbReference type="AlphaFoldDB" id="A0A916DQV6"/>
<dbReference type="InterPro" id="IPR036100">
    <property type="entry name" value="QueA_sf"/>
</dbReference>
<dbReference type="SUPFAM" id="SSF111337">
    <property type="entry name" value="QueA-like"/>
    <property type="match status" value="1"/>
</dbReference>
<accession>A0A916DQV6</accession>
<dbReference type="EMBL" id="AP026867">
    <property type="protein sequence ID" value="BDS11409.1"/>
    <property type="molecule type" value="Genomic_DNA"/>
</dbReference>
<evidence type="ECO:0000256" key="11">
    <source>
        <dbReference type="ARBA" id="ARBA00069325"/>
    </source>
</evidence>
<comment type="pathway">
    <text evidence="2 13">tRNA modification; tRNA-queuosine biosynthesis.</text>
</comment>
<dbReference type="InterPro" id="IPR042118">
    <property type="entry name" value="QueA_dom1"/>
</dbReference>
<comment type="catalytic activity">
    <reaction evidence="8 13">
        <text>7-aminomethyl-7-carbaguanosine(34) in tRNA + S-adenosyl-L-methionine = epoxyqueuosine(34) in tRNA + adenine + L-methionine + 2 H(+)</text>
        <dbReference type="Rhea" id="RHEA:32155"/>
        <dbReference type="Rhea" id="RHEA-COMP:10342"/>
        <dbReference type="Rhea" id="RHEA-COMP:18582"/>
        <dbReference type="ChEBI" id="CHEBI:15378"/>
        <dbReference type="ChEBI" id="CHEBI:16708"/>
        <dbReference type="ChEBI" id="CHEBI:57844"/>
        <dbReference type="ChEBI" id="CHEBI:59789"/>
        <dbReference type="ChEBI" id="CHEBI:82833"/>
        <dbReference type="ChEBI" id="CHEBI:194443"/>
        <dbReference type="EC" id="2.4.99.17"/>
    </reaction>
</comment>
<evidence type="ECO:0000313" key="14">
    <source>
        <dbReference type="EMBL" id="BDS11409.1"/>
    </source>
</evidence>
<dbReference type="Pfam" id="PF02547">
    <property type="entry name" value="Queuosine_synth"/>
    <property type="match status" value="1"/>
</dbReference>
<dbReference type="GO" id="GO:0008616">
    <property type="term" value="P:tRNA queuosine(34) biosynthetic process"/>
    <property type="evidence" value="ECO:0007669"/>
    <property type="project" value="UniProtKB-UniRule"/>
</dbReference>
<comment type="subcellular location">
    <subcellularLocation>
        <location evidence="1 13">Cytoplasm</location>
    </subcellularLocation>
</comment>
<dbReference type="HAMAP" id="MF_00113">
    <property type="entry name" value="QueA"/>
    <property type="match status" value="1"/>
</dbReference>